<evidence type="ECO:0000256" key="6">
    <source>
        <dbReference type="ARBA" id="ARBA00022723"/>
    </source>
</evidence>
<gene>
    <name evidence="11" type="ORF">S01H4_63142</name>
</gene>
<keyword evidence="7" id="KW-0274">FAD</keyword>
<dbReference type="PANTHER" id="PTHR30040:SF2">
    <property type="entry name" value="FAD:PROTEIN FMN TRANSFERASE"/>
    <property type="match status" value="1"/>
</dbReference>
<dbReference type="PANTHER" id="PTHR30040">
    <property type="entry name" value="THIAMINE BIOSYNTHESIS LIPOPROTEIN APBE"/>
    <property type="match status" value="1"/>
</dbReference>
<evidence type="ECO:0000256" key="9">
    <source>
        <dbReference type="ARBA" id="ARBA00031306"/>
    </source>
</evidence>
<evidence type="ECO:0000256" key="8">
    <source>
        <dbReference type="ARBA" id="ARBA00022842"/>
    </source>
</evidence>
<keyword evidence="6" id="KW-0479">Metal-binding</keyword>
<evidence type="ECO:0000256" key="10">
    <source>
        <dbReference type="ARBA" id="ARBA00048540"/>
    </source>
</evidence>
<dbReference type="Gene3D" id="1.10.3980.10">
    <property type="entry name" value="ApbE-like superfamily"/>
    <property type="match status" value="1"/>
</dbReference>
<comment type="caution">
    <text evidence="11">The sequence shown here is derived from an EMBL/GenBank/DDBJ whole genome shotgun (WGS) entry which is preliminary data.</text>
</comment>
<organism evidence="11">
    <name type="scientific">marine sediment metagenome</name>
    <dbReference type="NCBI Taxonomy" id="412755"/>
    <lineage>
        <taxon>unclassified sequences</taxon>
        <taxon>metagenomes</taxon>
        <taxon>ecological metagenomes</taxon>
    </lineage>
</organism>
<feature type="non-terminal residue" evidence="11">
    <location>
        <position position="1"/>
    </location>
</feature>
<keyword evidence="8" id="KW-0460">Magnesium</keyword>
<keyword evidence="5" id="KW-0808">Transferase</keyword>
<dbReference type="GO" id="GO:0046872">
    <property type="term" value="F:metal ion binding"/>
    <property type="evidence" value="ECO:0007669"/>
    <property type="project" value="UniProtKB-KW"/>
</dbReference>
<evidence type="ECO:0000256" key="4">
    <source>
        <dbReference type="ARBA" id="ARBA00022630"/>
    </source>
</evidence>
<reference evidence="11" key="1">
    <citation type="journal article" date="2014" name="Front. Microbiol.">
        <title>High frequency of phylogenetically diverse reductive dehalogenase-homologous genes in deep subseafloor sedimentary metagenomes.</title>
        <authorList>
            <person name="Kawai M."/>
            <person name="Futagami T."/>
            <person name="Toyoda A."/>
            <person name="Takaki Y."/>
            <person name="Nishi S."/>
            <person name="Hori S."/>
            <person name="Arai W."/>
            <person name="Tsubouchi T."/>
            <person name="Morono Y."/>
            <person name="Uchiyama I."/>
            <person name="Ito T."/>
            <person name="Fujiyama A."/>
            <person name="Inagaki F."/>
            <person name="Takami H."/>
        </authorList>
    </citation>
    <scope>NUCLEOTIDE SEQUENCE</scope>
    <source>
        <strain evidence="11">Expedition CK06-06</strain>
    </source>
</reference>
<dbReference type="EMBL" id="BART01037878">
    <property type="protein sequence ID" value="GAH11945.1"/>
    <property type="molecule type" value="Genomic_DNA"/>
</dbReference>
<dbReference type="InterPro" id="IPR024932">
    <property type="entry name" value="ApbE"/>
</dbReference>
<dbReference type="GO" id="GO:0016740">
    <property type="term" value="F:transferase activity"/>
    <property type="evidence" value="ECO:0007669"/>
    <property type="project" value="UniProtKB-KW"/>
</dbReference>
<evidence type="ECO:0000256" key="1">
    <source>
        <dbReference type="ARBA" id="ARBA00001946"/>
    </source>
</evidence>
<comment type="cofactor">
    <cofactor evidence="1">
        <name>Mg(2+)</name>
        <dbReference type="ChEBI" id="CHEBI:18420"/>
    </cofactor>
</comment>
<dbReference type="Pfam" id="PF02424">
    <property type="entry name" value="ApbE"/>
    <property type="match status" value="1"/>
</dbReference>
<dbReference type="InterPro" id="IPR003374">
    <property type="entry name" value="ApbE-like_sf"/>
</dbReference>
<evidence type="ECO:0000256" key="2">
    <source>
        <dbReference type="ARBA" id="ARBA00011955"/>
    </source>
</evidence>
<evidence type="ECO:0000256" key="3">
    <source>
        <dbReference type="ARBA" id="ARBA00016337"/>
    </source>
</evidence>
<keyword evidence="4" id="KW-0285">Flavoprotein</keyword>
<protein>
    <recommendedName>
        <fullName evidence="3">FAD:protein FMN transferase</fullName>
        <ecNumber evidence="2">2.7.1.180</ecNumber>
    </recommendedName>
    <alternativeName>
        <fullName evidence="9">Flavin transferase</fullName>
    </alternativeName>
</protein>
<sequence length="87" mass="10010">DLSPDLFQLLLLAKKIHTQTNKAFDITAGPLIKAWGFLQRQGKTPTPEKLTKAFACCGMDNVEFHERECKIRFRIPDVEIRIHMLSK</sequence>
<dbReference type="EC" id="2.7.1.180" evidence="2"/>
<dbReference type="SUPFAM" id="SSF143631">
    <property type="entry name" value="ApbE-like"/>
    <property type="match status" value="1"/>
</dbReference>
<name>X1DUN9_9ZZZZ</name>
<accession>X1DUN9</accession>
<proteinExistence type="predicted"/>
<comment type="catalytic activity">
    <reaction evidence="10">
        <text>L-threonyl-[protein] + FAD = FMN-L-threonyl-[protein] + AMP + H(+)</text>
        <dbReference type="Rhea" id="RHEA:36847"/>
        <dbReference type="Rhea" id="RHEA-COMP:11060"/>
        <dbReference type="Rhea" id="RHEA-COMP:11061"/>
        <dbReference type="ChEBI" id="CHEBI:15378"/>
        <dbReference type="ChEBI" id="CHEBI:30013"/>
        <dbReference type="ChEBI" id="CHEBI:57692"/>
        <dbReference type="ChEBI" id="CHEBI:74257"/>
        <dbReference type="ChEBI" id="CHEBI:456215"/>
        <dbReference type="EC" id="2.7.1.180"/>
    </reaction>
</comment>
<evidence type="ECO:0000256" key="7">
    <source>
        <dbReference type="ARBA" id="ARBA00022827"/>
    </source>
</evidence>
<evidence type="ECO:0000256" key="5">
    <source>
        <dbReference type="ARBA" id="ARBA00022679"/>
    </source>
</evidence>
<evidence type="ECO:0000313" key="11">
    <source>
        <dbReference type="EMBL" id="GAH11945.1"/>
    </source>
</evidence>
<dbReference type="AlphaFoldDB" id="X1DUN9"/>